<reference evidence="1 2" key="1">
    <citation type="submission" date="2011-09" db="EMBL/GenBank/DDBJ databases">
        <authorList>
            <person name="Weinstock G."/>
            <person name="Sodergren E."/>
            <person name="Clifton S."/>
            <person name="Fulton L."/>
            <person name="Fulton B."/>
            <person name="Courtney L."/>
            <person name="Fronick C."/>
            <person name="Harrison M."/>
            <person name="Strong C."/>
            <person name="Farmer C."/>
            <person name="Delahaunty K."/>
            <person name="Markovic C."/>
            <person name="Hall O."/>
            <person name="Minx P."/>
            <person name="Tomlinson C."/>
            <person name="Mitreva M."/>
            <person name="Hou S."/>
            <person name="Chen J."/>
            <person name="Wollam A."/>
            <person name="Pepin K.H."/>
            <person name="Johnson M."/>
            <person name="Bhonagiri V."/>
            <person name="Zhang X."/>
            <person name="Suruliraj S."/>
            <person name="Warren W."/>
            <person name="Chinwalla A."/>
            <person name="Mardis E.R."/>
            <person name="Wilson R.K."/>
        </authorList>
    </citation>
    <scope>NUCLEOTIDE SEQUENCE [LARGE SCALE GENOMIC DNA]</scope>
    <source>
        <strain evidence="1 2">F0435</strain>
    </source>
</reference>
<organism evidence="1 2">
    <name type="scientific">Lentilactobacillus kisonensis F0435</name>
    <dbReference type="NCBI Taxonomy" id="797516"/>
    <lineage>
        <taxon>Bacteria</taxon>
        <taxon>Bacillati</taxon>
        <taxon>Bacillota</taxon>
        <taxon>Bacilli</taxon>
        <taxon>Lactobacillales</taxon>
        <taxon>Lactobacillaceae</taxon>
        <taxon>Lentilactobacillus</taxon>
    </lineage>
</organism>
<protein>
    <submittedName>
        <fullName evidence="1">Uncharacterized protein</fullName>
    </submittedName>
</protein>
<dbReference type="HOGENOM" id="CLU_2954764_0_0_9"/>
<evidence type="ECO:0000313" key="2">
    <source>
        <dbReference type="Proteomes" id="UP000005025"/>
    </source>
</evidence>
<dbReference type="AlphaFoldDB" id="H1LC00"/>
<accession>H1LC00</accession>
<name>H1LC00_9LACO</name>
<dbReference type="Proteomes" id="UP000005025">
    <property type="component" value="Unassembled WGS sequence"/>
</dbReference>
<evidence type="ECO:0000313" key="1">
    <source>
        <dbReference type="EMBL" id="EHO54472.1"/>
    </source>
</evidence>
<dbReference type="EMBL" id="AGRJ01000009">
    <property type="protein sequence ID" value="EHO54472.1"/>
    <property type="molecule type" value="Genomic_DNA"/>
</dbReference>
<comment type="caution">
    <text evidence="1">The sequence shown here is derived from an EMBL/GenBank/DDBJ whole genome shotgun (WGS) entry which is preliminary data.</text>
</comment>
<proteinExistence type="predicted"/>
<gene>
    <name evidence="1" type="ORF">HMPREF9104_00111</name>
</gene>
<sequence length="59" mass="6732">MINPIDILWGARPILSTNDQYSLLANKKLGNLIPSQKQRRTLAYIYILLDWVSSSDTVL</sequence>